<gene>
    <name evidence="2" type="ORF">BpHYR1_021799</name>
</gene>
<evidence type="ECO:0000313" key="2">
    <source>
        <dbReference type="EMBL" id="RNA15854.1"/>
    </source>
</evidence>
<accession>A0A3M7QXL1</accession>
<proteinExistence type="predicted"/>
<evidence type="ECO:0000256" key="1">
    <source>
        <dbReference type="SAM" id="MobiDB-lite"/>
    </source>
</evidence>
<keyword evidence="3" id="KW-1185">Reference proteome</keyword>
<dbReference type="AlphaFoldDB" id="A0A3M7QXL1"/>
<dbReference type="Proteomes" id="UP000276133">
    <property type="component" value="Unassembled WGS sequence"/>
</dbReference>
<name>A0A3M7QXL1_BRAPC</name>
<sequence length="146" mass="17017">MNQKNVCKKKKSISLKGKIENIQKHYEQKITGPRIQRYYASTVSTTVKYGYNKHGYNENSNQQINESSSQTVCDLSDDENHQENDEDEHDEEMTNQQALKMIIQIRKHLSKSKHNFESSIDSVGSIENEILGLMNTYRKLFTRKKS</sequence>
<feature type="compositionally biased region" description="Low complexity" evidence="1">
    <location>
        <begin position="57"/>
        <end position="70"/>
    </location>
</feature>
<comment type="caution">
    <text evidence="2">The sequence shown here is derived from an EMBL/GenBank/DDBJ whole genome shotgun (WGS) entry which is preliminary data.</text>
</comment>
<reference evidence="2 3" key="1">
    <citation type="journal article" date="2018" name="Sci. Rep.">
        <title>Genomic signatures of local adaptation to the degree of environmental predictability in rotifers.</title>
        <authorList>
            <person name="Franch-Gras L."/>
            <person name="Hahn C."/>
            <person name="Garcia-Roger E.M."/>
            <person name="Carmona M.J."/>
            <person name="Serra M."/>
            <person name="Gomez A."/>
        </authorList>
    </citation>
    <scope>NUCLEOTIDE SEQUENCE [LARGE SCALE GENOMIC DNA]</scope>
    <source>
        <strain evidence="2">HYR1</strain>
    </source>
</reference>
<feature type="compositionally biased region" description="Acidic residues" evidence="1">
    <location>
        <begin position="84"/>
        <end position="93"/>
    </location>
</feature>
<dbReference type="EMBL" id="REGN01004870">
    <property type="protein sequence ID" value="RNA15854.1"/>
    <property type="molecule type" value="Genomic_DNA"/>
</dbReference>
<protein>
    <submittedName>
        <fullName evidence="2">Uncharacterized protein</fullName>
    </submittedName>
</protein>
<evidence type="ECO:0000313" key="3">
    <source>
        <dbReference type="Proteomes" id="UP000276133"/>
    </source>
</evidence>
<feature type="region of interest" description="Disordered" evidence="1">
    <location>
        <begin position="53"/>
        <end position="94"/>
    </location>
</feature>
<organism evidence="2 3">
    <name type="scientific">Brachionus plicatilis</name>
    <name type="common">Marine rotifer</name>
    <name type="synonym">Brachionus muelleri</name>
    <dbReference type="NCBI Taxonomy" id="10195"/>
    <lineage>
        <taxon>Eukaryota</taxon>
        <taxon>Metazoa</taxon>
        <taxon>Spiralia</taxon>
        <taxon>Gnathifera</taxon>
        <taxon>Rotifera</taxon>
        <taxon>Eurotatoria</taxon>
        <taxon>Monogononta</taxon>
        <taxon>Pseudotrocha</taxon>
        <taxon>Ploima</taxon>
        <taxon>Brachionidae</taxon>
        <taxon>Brachionus</taxon>
    </lineage>
</organism>